<accession>U3GXB1</accession>
<dbReference type="PATRIC" id="fig|1348662.3.peg.1880"/>
<dbReference type="Pfam" id="PF17249">
    <property type="entry name" value="DUF5318"/>
    <property type="match status" value="1"/>
</dbReference>
<evidence type="ECO:0000313" key="1">
    <source>
        <dbReference type="EMBL" id="AGU15994.1"/>
    </source>
</evidence>
<dbReference type="eggNOG" id="ENOG50323RQ">
    <property type="taxonomic scope" value="Bacteria"/>
</dbReference>
<dbReference type="InterPro" id="IPR035169">
    <property type="entry name" value="DUF5318"/>
</dbReference>
<proteinExistence type="predicted"/>
<dbReference type="KEGG" id="caz:CARG_09515"/>
<dbReference type="STRING" id="1348662.CARG_09515"/>
<keyword evidence="2" id="KW-1185">Reference proteome</keyword>
<reference evidence="1 2" key="1">
    <citation type="journal article" date="2013" name="Genome Announc.">
        <title>Whole-Genome Sequence of the Clinical Strain Corynebacterium argentoratense DSM 44202, Isolated from a Human Throat Specimen.</title>
        <authorList>
            <person name="Bomholt C."/>
            <person name="Glaub A."/>
            <person name="Gravermann K."/>
            <person name="Albersmeier A."/>
            <person name="Brinkrolf K."/>
            <person name="Ruckert C."/>
            <person name="Tauch A."/>
        </authorList>
    </citation>
    <scope>NUCLEOTIDE SEQUENCE [LARGE SCALE GENOMIC DNA]</scope>
    <source>
        <strain evidence="1">DSM 44202</strain>
    </source>
</reference>
<protein>
    <recommendedName>
        <fullName evidence="3">DUF5318 domain-containing protein</fullName>
    </recommendedName>
</protein>
<dbReference type="EMBL" id="CP006365">
    <property type="protein sequence ID" value="AGU15994.1"/>
    <property type="molecule type" value="Genomic_DNA"/>
</dbReference>
<evidence type="ECO:0008006" key="3">
    <source>
        <dbReference type="Google" id="ProtNLM"/>
    </source>
</evidence>
<dbReference type="AlphaFoldDB" id="U3GXB1"/>
<organism evidence="1 2">
    <name type="scientific">Corynebacterium argentoratense DSM 44202</name>
    <dbReference type="NCBI Taxonomy" id="1348662"/>
    <lineage>
        <taxon>Bacteria</taxon>
        <taxon>Bacillati</taxon>
        <taxon>Actinomycetota</taxon>
        <taxon>Actinomycetes</taxon>
        <taxon>Mycobacteriales</taxon>
        <taxon>Corynebacteriaceae</taxon>
        <taxon>Corynebacterium</taxon>
    </lineage>
</organism>
<evidence type="ECO:0000313" key="2">
    <source>
        <dbReference type="Proteomes" id="UP000016943"/>
    </source>
</evidence>
<dbReference type="HOGENOM" id="CLU_124443_0_0_11"/>
<gene>
    <name evidence="1" type="ORF">CARG_09515</name>
</gene>
<name>U3GXB1_9CORY</name>
<dbReference type="Proteomes" id="UP000016943">
    <property type="component" value="Chromosome"/>
</dbReference>
<sequence>MSHRWRRAQYIKQIREGRVSRAEACEGDFLLQTAAKFHGRAVAGVCPVCERDGVLREVWWVFGDAVGSRANSARSEAELEALVAQTGSAEVHTVEVCTACGWNFLLMVQEATCS</sequence>